<accession>A0ABR0VQZ4</accession>
<evidence type="ECO:0000313" key="8">
    <source>
        <dbReference type="EMBL" id="KAK6137043.1"/>
    </source>
</evidence>
<gene>
    <name evidence="8" type="ORF">DH2020_029216</name>
</gene>
<comment type="caution">
    <text evidence="8">The sequence shown here is derived from an EMBL/GenBank/DDBJ whole genome shotgun (WGS) entry which is preliminary data.</text>
</comment>
<keyword evidence="4 7" id="KW-1133">Transmembrane helix</keyword>
<reference evidence="8 9" key="1">
    <citation type="journal article" date="2021" name="Comput. Struct. Biotechnol. J.">
        <title>De novo genome assembly of the potent medicinal plant Rehmannia glutinosa using nanopore technology.</title>
        <authorList>
            <person name="Ma L."/>
            <person name="Dong C."/>
            <person name="Song C."/>
            <person name="Wang X."/>
            <person name="Zheng X."/>
            <person name="Niu Y."/>
            <person name="Chen S."/>
            <person name="Feng W."/>
        </authorList>
    </citation>
    <scope>NUCLEOTIDE SEQUENCE [LARGE SCALE GENOMIC DNA]</scope>
    <source>
        <strain evidence="8">DH-2019</strain>
    </source>
</reference>
<keyword evidence="9" id="KW-1185">Reference proteome</keyword>
<evidence type="ECO:0000313" key="9">
    <source>
        <dbReference type="Proteomes" id="UP001318860"/>
    </source>
</evidence>
<keyword evidence="5 7" id="KW-0472">Membrane</keyword>
<dbReference type="Gene3D" id="1.20.1250.20">
    <property type="entry name" value="MFS general substrate transporter like domains"/>
    <property type="match status" value="1"/>
</dbReference>
<dbReference type="Pfam" id="PF00854">
    <property type="entry name" value="PTR2"/>
    <property type="match status" value="1"/>
</dbReference>
<evidence type="ECO:0000256" key="2">
    <source>
        <dbReference type="ARBA" id="ARBA00005982"/>
    </source>
</evidence>
<proteinExistence type="inferred from homology"/>
<dbReference type="PANTHER" id="PTHR11654">
    <property type="entry name" value="OLIGOPEPTIDE TRANSPORTER-RELATED"/>
    <property type="match status" value="1"/>
</dbReference>
<comment type="subcellular location">
    <subcellularLocation>
        <location evidence="1">Membrane</location>
        <topology evidence="1">Multi-pass membrane protein</topology>
    </subcellularLocation>
</comment>
<evidence type="ECO:0000256" key="1">
    <source>
        <dbReference type="ARBA" id="ARBA00004141"/>
    </source>
</evidence>
<dbReference type="EMBL" id="JABTTQ020000941">
    <property type="protein sequence ID" value="KAK6137043.1"/>
    <property type="molecule type" value="Genomic_DNA"/>
</dbReference>
<dbReference type="InterPro" id="IPR000109">
    <property type="entry name" value="POT_fam"/>
</dbReference>
<protein>
    <submittedName>
        <fullName evidence="8">Uncharacterized protein</fullName>
    </submittedName>
</protein>
<feature type="transmembrane region" description="Helical" evidence="7">
    <location>
        <begin position="224"/>
        <end position="242"/>
    </location>
</feature>
<comment type="similarity">
    <text evidence="2">Belongs to the major facilitator superfamily. Proton-dependent oligopeptide transporter (POT/PTR) (TC 2.A.17) family.</text>
</comment>
<name>A0ABR0VQZ4_REHGL</name>
<evidence type="ECO:0000256" key="6">
    <source>
        <dbReference type="ARBA" id="ARBA00044504"/>
    </source>
</evidence>
<keyword evidence="3 7" id="KW-0812">Transmembrane</keyword>
<feature type="transmembrane region" description="Helical" evidence="7">
    <location>
        <begin position="177"/>
        <end position="204"/>
    </location>
</feature>
<feature type="transmembrane region" description="Helical" evidence="7">
    <location>
        <begin position="59"/>
        <end position="79"/>
    </location>
</feature>
<evidence type="ECO:0000256" key="7">
    <source>
        <dbReference type="SAM" id="Phobius"/>
    </source>
</evidence>
<evidence type="ECO:0000256" key="5">
    <source>
        <dbReference type="ARBA" id="ARBA00023136"/>
    </source>
</evidence>
<dbReference type="Proteomes" id="UP001318860">
    <property type="component" value="Unassembled WGS sequence"/>
</dbReference>
<evidence type="ECO:0000256" key="4">
    <source>
        <dbReference type="ARBA" id="ARBA00022989"/>
    </source>
</evidence>
<dbReference type="InterPro" id="IPR036259">
    <property type="entry name" value="MFS_trans_sf"/>
</dbReference>
<dbReference type="SUPFAM" id="SSF103473">
    <property type="entry name" value="MFS general substrate transporter"/>
    <property type="match status" value="1"/>
</dbReference>
<evidence type="ECO:0000256" key="3">
    <source>
        <dbReference type="ARBA" id="ARBA00022692"/>
    </source>
</evidence>
<organism evidence="8 9">
    <name type="scientific">Rehmannia glutinosa</name>
    <name type="common">Chinese foxglove</name>
    <dbReference type="NCBI Taxonomy" id="99300"/>
    <lineage>
        <taxon>Eukaryota</taxon>
        <taxon>Viridiplantae</taxon>
        <taxon>Streptophyta</taxon>
        <taxon>Embryophyta</taxon>
        <taxon>Tracheophyta</taxon>
        <taxon>Spermatophyta</taxon>
        <taxon>Magnoliopsida</taxon>
        <taxon>eudicotyledons</taxon>
        <taxon>Gunneridae</taxon>
        <taxon>Pentapetalae</taxon>
        <taxon>asterids</taxon>
        <taxon>lamiids</taxon>
        <taxon>Lamiales</taxon>
        <taxon>Orobanchaceae</taxon>
        <taxon>Rehmannieae</taxon>
        <taxon>Rehmannia</taxon>
    </lineage>
</organism>
<feature type="transmembrane region" description="Helical" evidence="7">
    <location>
        <begin position="99"/>
        <end position="116"/>
    </location>
</feature>
<comment type="similarity">
    <text evidence="6">Belongs to the major facilitator superfamily. Phosphate:H(+) symporter (TC 2.A.1.9) family.</text>
</comment>
<sequence length="307" mass="34714">MESVQCAAGPSAEITDRVVANVVHWNHYRSKHKPALFPSPPGHHIGQTPRRKIQDPGRLLRFVRILTLTIWITLYDRVIVPRLSKYTRNPRGIGLKTRIGIGLFISCFATSTAALVERARRARAFQQGLAEDPKGQVNMSAMWLIPQHSLAGLVEAFNAIGQIELYYSQFPKSMASIAVALFALGMAIANLLGSLIVTIVDFVSKKGGGESWVSSNLNKGHYDYYYWILTILSVANLVYFNFVSRVYNGYEEEKAWDEDVVEENRTGAFITRETAMVDMPKSKDSSSSTNFFRIIFFFKNYFSYFEL</sequence>